<feature type="compositionally biased region" description="Basic and acidic residues" evidence="1">
    <location>
        <begin position="726"/>
        <end position="738"/>
    </location>
</feature>
<dbReference type="EMBL" id="KZ819668">
    <property type="protein sequence ID" value="PWN27433.1"/>
    <property type="molecule type" value="Genomic_DNA"/>
</dbReference>
<feature type="compositionally biased region" description="Low complexity" evidence="1">
    <location>
        <begin position="456"/>
        <end position="470"/>
    </location>
</feature>
<dbReference type="OrthoDB" id="3366178at2759"/>
<feature type="compositionally biased region" description="Acidic residues" evidence="1">
    <location>
        <begin position="599"/>
        <end position="617"/>
    </location>
</feature>
<feature type="compositionally biased region" description="Low complexity" evidence="1">
    <location>
        <begin position="715"/>
        <end position="724"/>
    </location>
</feature>
<feature type="compositionally biased region" description="Polar residues" evidence="1">
    <location>
        <begin position="271"/>
        <end position="283"/>
    </location>
</feature>
<sequence>MSAATLNASQDSVASSAASSSGGGSSKDGLPMPARRVSTFDSSSSSSYSPSNPHDPNLKPAASILANAHEGTSREKVRAKSSKRSAFKAAFVPVQPGRLIKSNGKPLGKSFERKTPLPQGAKFEGGVVLQHDPRGEEASSGDGLVPAGATSSDTTGSSSVNGASSGEVTGDSLSESGSTTGLSSSPSTSMSSYSRSPSVDTAAGGEEDDVFSEVSSPIHHPRSRTNTMSTESSSSGSSQCAIRFAPLPVSGRLKRANSITIGVAARSQLLRSQGTGRNSSQFPAQPIQAPLPHGMSYQDTHKGVQAGSPNYNPRNSKQNVQRSGSQNSGTPGSVGSSGSRRSGESQVGSPSSQSSSSINSMSGFGALPDDTVDLGEELSKGLKSAWRKMRGGSTSNGSDKNANGEKTAVGAPTDKVTPSTVSATKKTSGFDAPSNTADKSRTGSAIAADPGGGASKGASSGGAATPAAGDHTPRRPTSPAQGLSALSLQDRQQQQAQDSSQGSHHDHFPAHGSANTHKDHSHGPGPWQHHNPFLVDHEDRGGDGAKTPRASQQNADAGSSGMTGGGPHRRLSTGAFLKNESLREMQERRRKGLLGMEGESPDEHDDEHDEDGFEEAEQGAMDQAREQETFAASLKQSLGRTGAGTVLARLSPWGGQAPASTDDQDVGRGLQRQDDVVMPKHNPEQEDDSSSSGRNDDDEGEEDEDEEEMREAEQLAEQSAAAASRGRMEKAAAVEKVH</sequence>
<feature type="region of interest" description="Disordered" evidence="1">
    <location>
        <begin position="271"/>
        <end position="738"/>
    </location>
</feature>
<feature type="compositionally biased region" description="Low complexity" evidence="1">
    <location>
        <begin position="224"/>
        <end position="238"/>
    </location>
</feature>
<feature type="compositionally biased region" description="Low complexity" evidence="1">
    <location>
        <begin position="147"/>
        <end position="159"/>
    </location>
</feature>
<gene>
    <name evidence="2" type="ORF">BDZ90DRAFT_178698</name>
</gene>
<feature type="region of interest" description="Disordered" evidence="1">
    <location>
        <begin position="1"/>
        <end position="239"/>
    </location>
</feature>
<name>A0A316UU53_9BASI</name>
<feature type="compositionally biased region" description="Polar residues" evidence="1">
    <location>
        <begin position="307"/>
        <end position="327"/>
    </location>
</feature>
<keyword evidence="3" id="KW-1185">Reference proteome</keyword>
<feature type="compositionally biased region" description="Low complexity" evidence="1">
    <location>
        <begin position="328"/>
        <end position="365"/>
    </location>
</feature>
<feature type="compositionally biased region" description="Acidic residues" evidence="1">
    <location>
        <begin position="696"/>
        <end position="710"/>
    </location>
</feature>
<feature type="compositionally biased region" description="Basic and acidic residues" evidence="1">
    <location>
        <begin position="671"/>
        <end position="684"/>
    </location>
</feature>
<feature type="compositionally biased region" description="Low complexity" evidence="1">
    <location>
        <begin position="172"/>
        <end position="198"/>
    </location>
</feature>
<proteinExistence type="predicted"/>
<accession>A0A316UU53</accession>
<feature type="compositionally biased region" description="Polar residues" evidence="1">
    <location>
        <begin position="416"/>
        <end position="437"/>
    </location>
</feature>
<protein>
    <submittedName>
        <fullName evidence="2">Uncharacterized protein</fullName>
    </submittedName>
</protein>
<dbReference type="RefSeq" id="XP_025362045.1">
    <property type="nucleotide sequence ID" value="XM_025503755.1"/>
</dbReference>
<organism evidence="2 3">
    <name type="scientific">Jaminaea rosea</name>
    <dbReference type="NCBI Taxonomy" id="1569628"/>
    <lineage>
        <taxon>Eukaryota</taxon>
        <taxon>Fungi</taxon>
        <taxon>Dikarya</taxon>
        <taxon>Basidiomycota</taxon>
        <taxon>Ustilaginomycotina</taxon>
        <taxon>Exobasidiomycetes</taxon>
        <taxon>Microstromatales</taxon>
        <taxon>Microstromatales incertae sedis</taxon>
        <taxon>Jaminaea</taxon>
    </lineage>
</organism>
<evidence type="ECO:0000313" key="2">
    <source>
        <dbReference type="EMBL" id="PWN27433.1"/>
    </source>
</evidence>
<evidence type="ECO:0000313" key="3">
    <source>
        <dbReference type="Proteomes" id="UP000245884"/>
    </source>
</evidence>
<feature type="compositionally biased region" description="Low complexity" evidence="1">
    <location>
        <begin position="42"/>
        <end position="51"/>
    </location>
</feature>
<evidence type="ECO:0000256" key="1">
    <source>
        <dbReference type="SAM" id="MobiDB-lite"/>
    </source>
</evidence>
<reference evidence="2 3" key="1">
    <citation type="journal article" date="2018" name="Mol. Biol. Evol.">
        <title>Broad Genomic Sampling Reveals a Smut Pathogenic Ancestry of the Fungal Clade Ustilaginomycotina.</title>
        <authorList>
            <person name="Kijpornyongpan T."/>
            <person name="Mondo S.J."/>
            <person name="Barry K."/>
            <person name="Sandor L."/>
            <person name="Lee J."/>
            <person name="Lipzen A."/>
            <person name="Pangilinan J."/>
            <person name="LaButti K."/>
            <person name="Hainaut M."/>
            <person name="Henrissat B."/>
            <person name="Grigoriev I.V."/>
            <person name="Spatafora J.W."/>
            <person name="Aime M.C."/>
        </authorList>
    </citation>
    <scope>NUCLEOTIDE SEQUENCE [LARGE SCALE GENOMIC DNA]</scope>
    <source>
        <strain evidence="2 3">MCA 5214</strain>
    </source>
</reference>
<feature type="compositionally biased region" description="Polar residues" evidence="1">
    <location>
        <begin position="1"/>
        <end position="13"/>
    </location>
</feature>
<feature type="compositionally biased region" description="Low complexity" evidence="1">
    <location>
        <begin position="483"/>
        <end position="502"/>
    </location>
</feature>
<dbReference type="AlphaFoldDB" id="A0A316UU53"/>
<dbReference type="Proteomes" id="UP000245884">
    <property type="component" value="Unassembled WGS sequence"/>
</dbReference>
<feature type="compositionally biased region" description="Polar residues" evidence="1">
    <location>
        <begin position="392"/>
        <end position="401"/>
    </location>
</feature>
<dbReference type="GeneID" id="37025578"/>